<evidence type="ECO:0000256" key="2">
    <source>
        <dbReference type="SAM" id="Phobius"/>
    </source>
</evidence>
<dbReference type="SUPFAM" id="SSF48264">
    <property type="entry name" value="Cytochrome P450"/>
    <property type="match status" value="1"/>
</dbReference>
<comment type="similarity">
    <text evidence="1">Belongs to the cytochrome P450 family.</text>
</comment>
<dbReference type="GO" id="GO:0016705">
    <property type="term" value="F:oxidoreductase activity, acting on paired donors, with incorporation or reduction of molecular oxygen"/>
    <property type="evidence" value="ECO:0007669"/>
    <property type="project" value="InterPro"/>
</dbReference>
<dbReference type="GO" id="GO:0004497">
    <property type="term" value="F:monooxygenase activity"/>
    <property type="evidence" value="ECO:0007669"/>
    <property type="project" value="InterPro"/>
</dbReference>
<dbReference type="Gene3D" id="1.10.630.10">
    <property type="entry name" value="Cytochrome P450"/>
    <property type="match status" value="1"/>
</dbReference>
<dbReference type="Proteomes" id="UP000694387">
    <property type="component" value="Chromosome 5"/>
</dbReference>
<reference evidence="3 4" key="1">
    <citation type="journal article" date="2020" name="Nat. Commun.">
        <title>Donkey genomes provide new insights into domestication and selection for coat color.</title>
        <authorList>
            <person name="Wang"/>
            <person name="C."/>
            <person name="Li"/>
            <person name="H."/>
            <person name="Guo"/>
            <person name="Y."/>
            <person name="Huang"/>
            <person name="J."/>
            <person name="Sun"/>
            <person name="Y."/>
            <person name="Min"/>
            <person name="J."/>
            <person name="Wang"/>
            <person name="J."/>
            <person name="Fang"/>
            <person name="X."/>
            <person name="Zhao"/>
            <person name="Z."/>
            <person name="Wang"/>
            <person name="S."/>
            <person name="Zhang"/>
            <person name="Y."/>
            <person name="Liu"/>
            <person name="Q."/>
            <person name="Jiang"/>
            <person name="Q."/>
            <person name="Wang"/>
            <person name="X."/>
            <person name="Guo"/>
            <person name="Y."/>
            <person name="Yang"/>
            <person name="C."/>
            <person name="Wang"/>
            <person name="Y."/>
            <person name="Tian"/>
            <person name="F."/>
            <person name="Zhuang"/>
            <person name="G."/>
            <person name="Fan"/>
            <person name="Y."/>
            <person name="Gao"/>
            <person name="Q."/>
            <person name="Li"/>
            <person name="Y."/>
            <person name="Ju"/>
            <person name="Z."/>
            <person name="Li"/>
            <person name="J."/>
            <person name="Li"/>
            <person name="R."/>
            <person name="Hou"/>
            <person name="M."/>
            <person name="Yang"/>
            <person name="G."/>
            <person name="Liu"/>
            <person name="G."/>
            <person name="Liu"/>
            <person name="W."/>
            <person name="Guo"/>
            <person name="J."/>
            <person name="Pan"/>
            <person name="S."/>
            <person name="Fan"/>
            <person name="G."/>
            <person name="Zhang"/>
            <person name="W."/>
            <person name="Zhang"/>
            <person name="R."/>
            <person name="Yu"/>
            <person name="J."/>
            <person name="Zhang"/>
            <person name="X."/>
            <person name="Yin"/>
            <person name="Q."/>
            <person name="Ji"/>
            <person name="C."/>
            <person name="Jin"/>
            <person name="Y."/>
            <person name="Yue"/>
            <person name="G."/>
            <person name="Liu"/>
            <person name="M."/>
            <person name="Xu"/>
            <person name="J."/>
            <person name="Liu"/>
            <person name="S."/>
            <person name="Jordana"/>
            <person name="J."/>
            <person name="Noce"/>
            <person name="A."/>
            <person name="Amills"/>
            <person name="M."/>
            <person name="Wu"/>
            <person name="D.D."/>
            <person name="Li"/>
            <person name="S."/>
            <person name="Zhou"/>
            <person name="X. and Zhong"/>
            <person name="J."/>
        </authorList>
    </citation>
    <scope>NUCLEOTIDE SEQUENCE [LARGE SCALE GENOMIC DNA]</scope>
</reference>
<dbReference type="AlphaFoldDB" id="A0A9L0J9X2"/>
<proteinExistence type="inferred from homology"/>
<keyword evidence="2" id="KW-0472">Membrane</keyword>
<keyword evidence="2" id="KW-1133">Transmembrane helix</keyword>
<evidence type="ECO:0000313" key="4">
    <source>
        <dbReference type="Proteomes" id="UP000694387"/>
    </source>
</evidence>
<keyword evidence="4" id="KW-1185">Reference proteome</keyword>
<organism evidence="3 4">
    <name type="scientific">Equus asinus</name>
    <name type="common">Donkey</name>
    <name type="synonym">Equus africanus asinus</name>
    <dbReference type="NCBI Taxonomy" id="9793"/>
    <lineage>
        <taxon>Eukaryota</taxon>
        <taxon>Metazoa</taxon>
        <taxon>Chordata</taxon>
        <taxon>Craniata</taxon>
        <taxon>Vertebrata</taxon>
        <taxon>Euteleostomi</taxon>
        <taxon>Mammalia</taxon>
        <taxon>Eutheria</taxon>
        <taxon>Laurasiatheria</taxon>
        <taxon>Perissodactyla</taxon>
        <taxon>Equidae</taxon>
        <taxon>Equus</taxon>
    </lineage>
</organism>
<reference evidence="3" key="3">
    <citation type="submission" date="2025-09" db="UniProtKB">
        <authorList>
            <consortium name="Ensembl"/>
        </authorList>
    </citation>
    <scope>IDENTIFICATION</scope>
</reference>
<keyword evidence="2" id="KW-0812">Transmembrane</keyword>
<dbReference type="GeneTree" id="ENSGT00940000161441"/>
<protein>
    <submittedName>
        <fullName evidence="3">Uncharacterized protein</fullName>
    </submittedName>
</protein>
<name>A0A9L0J9X2_EQUAS</name>
<evidence type="ECO:0000256" key="1">
    <source>
        <dbReference type="ARBA" id="ARBA00010617"/>
    </source>
</evidence>
<dbReference type="InterPro" id="IPR036396">
    <property type="entry name" value="Cyt_P450_sf"/>
</dbReference>
<dbReference type="GO" id="GO:0005506">
    <property type="term" value="F:iron ion binding"/>
    <property type="evidence" value="ECO:0007669"/>
    <property type="project" value="InterPro"/>
</dbReference>
<dbReference type="InterPro" id="IPR001128">
    <property type="entry name" value="Cyt_P450"/>
</dbReference>
<accession>A0A9L0J9X2</accession>
<dbReference type="PANTHER" id="PTHR24291">
    <property type="entry name" value="CYTOCHROME P450 FAMILY 4"/>
    <property type="match status" value="1"/>
</dbReference>
<dbReference type="Ensembl" id="ENSEAST00005041207.1">
    <property type="protein sequence ID" value="ENSEASP00005046817.1"/>
    <property type="gene ID" value="ENSEASG00005031595.1"/>
</dbReference>
<dbReference type="Pfam" id="PF00067">
    <property type="entry name" value="p450"/>
    <property type="match status" value="1"/>
</dbReference>
<dbReference type="InterPro" id="IPR050196">
    <property type="entry name" value="Cytochrome_P450_Monoox"/>
</dbReference>
<evidence type="ECO:0000313" key="3">
    <source>
        <dbReference type="Ensembl" id="ENSEASP00005046817.1"/>
    </source>
</evidence>
<dbReference type="PANTHER" id="PTHR24291:SF149">
    <property type="entry name" value="CYTOCHROME P450 4B1"/>
    <property type="match status" value="1"/>
</dbReference>
<dbReference type="GO" id="GO:0020037">
    <property type="term" value="F:heme binding"/>
    <property type="evidence" value="ECO:0007669"/>
    <property type="project" value="InterPro"/>
</dbReference>
<reference evidence="3" key="2">
    <citation type="submission" date="2025-08" db="UniProtKB">
        <authorList>
            <consortium name="Ensembl"/>
        </authorList>
    </citation>
    <scope>IDENTIFICATION</scope>
</reference>
<sequence length="491" mass="55621">MSLSFIVLSHLGLWASGLILVLGFLKLLRLLMRRQKLARAMDSFPGPPTHWHFWHALEVCCGECGVEKENTQELSQRLAQVWGGVCLAPGSKGWGRIVWTDQPSAPILSPGKGLLVLQGPKWFQHLKLLTPGFHYDVLKPFVALFADSTHDKWEEKACEDKSFDIFCDVGHVALDTLVKCTFGKADTGLSHRDSSYYQAVCELTLLTQQRIDSFQYHNDFIYWLTSHGRRFLRACQVAHDHTDQVIREWKAALQDEKEQEKIRNRHLDFLDSLLRARAENLSDTDLQSKVNTFLLAGQHTMTGGISWVLYHLALNPEHQQRCREEIRSILRDRSSITWDQLGEFLSTIVHQGVTAIGPPVPSLCRELSKPITFPGGCSLPAGLCILSLSSSWRLWDPRDQSDEGQQHFFKYLFLSLAVCRNCVRQHFAMAELKAAIALILLLFKVTPDPTSALVFLLQIILKPKHGVHLHLKKVSNVRTQGTMIVNTVFSS</sequence>
<feature type="transmembrane region" description="Helical" evidence="2">
    <location>
        <begin position="12"/>
        <end position="31"/>
    </location>
</feature>